<feature type="transmembrane region" description="Helical" evidence="6">
    <location>
        <begin position="157"/>
        <end position="176"/>
    </location>
</feature>
<feature type="transmembrane region" description="Helical" evidence="6">
    <location>
        <begin position="117"/>
        <end position="137"/>
    </location>
</feature>
<evidence type="ECO:0000256" key="3">
    <source>
        <dbReference type="ARBA" id="ARBA00022692"/>
    </source>
</evidence>
<dbReference type="EMBL" id="DRWN01000022">
    <property type="protein sequence ID" value="HHK68031.1"/>
    <property type="molecule type" value="Genomic_DNA"/>
</dbReference>
<comment type="caution">
    <text evidence="7">The sequence shown here is derived from an EMBL/GenBank/DDBJ whole genome shotgun (WGS) entry which is preliminary data.</text>
</comment>
<dbReference type="Pfam" id="PF02653">
    <property type="entry name" value="BPD_transp_2"/>
    <property type="match status" value="1"/>
</dbReference>
<keyword evidence="3 6" id="KW-0812">Transmembrane</keyword>
<evidence type="ECO:0000256" key="2">
    <source>
        <dbReference type="ARBA" id="ARBA00022475"/>
    </source>
</evidence>
<dbReference type="CDD" id="cd06581">
    <property type="entry name" value="TM_PBP1_LivM_like"/>
    <property type="match status" value="1"/>
</dbReference>
<feature type="transmembrane region" description="Helical" evidence="6">
    <location>
        <begin position="246"/>
        <end position="268"/>
    </location>
</feature>
<feature type="transmembrane region" description="Helical" evidence="6">
    <location>
        <begin position="280"/>
        <end position="297"/>
    </location>
</feature>
<keyword evidence="5 6" id="KW-0472">Membrane</keyword>
<dbReference type="GO" id="GO:0005886">
    <property type="term" value="C:plasma membrane"/>
    <property type="evidence" value="ECO:0007669"/>
    <property type="project" value="UniProtKB-SubCell"/>
</dbReference>
<evidence type="ECO:0000256" key="5">
    <source>
        <dbReference type="ARBA" id="ARBA00023136"/>
    </source>
</evidence>
<organism evidence="7">
    <name type="scientific">Caldiarchaeum subterraneum</name>
    <dbReference type="NCBI Taxonomy" id="311458"/>
    <lineage>
        <taxon>Archaea</taxon>
        <taxon>Nitrososphaerota</taxon>
        <taxon>Candidatus Caldarchaeales</taxon>
        <taxon>Candidatus Caldarchaeaceae</taxon>
        <taxon>Candidatus Caldarchaeum</taxon>
    </lineage>
</organism>
<dbReference type="InterPro" id="IPR043428">
    <property type="entry name" value="LivM-like"/>
</dbReference>
<evidence type="ECO:0000313" key="7">
    <source>
        <dbReference type="EMBL" id="HHK68031.1"/>
    </source>
</evidence>
<feature type="transmembrane region" description="Helical" evidence="6">
    <location>
        <begin position="207"/>
        <end position="226"/>
    </location>
</feature>
<proteinExistence type="predicted"/>
<dbReference type="InterPro" id="IPR001851">
    <property type="entry name" value="ABC_transp_permease"/>
</dbReference>
<feature type="transmembrane region" description="Helical" evidence="6">
    <location>
        <begin position="76"/>
        <end position="105"/>
    </location>
</feature>
<protein>
    <submittedName>
        <fullName evidence="7">Branched-chain amino acid ABC transporter permease</fullName>
    </submittedName>
</protein>
<gene>
    <name evidence="7" type="ORF">ENM11_02600</name>
</gene>
<reference evidence="7" key="1">
    <citation type="journal article" date="2020" name="mSystems">
        <title>Genome- and Community-Level Interaction Insights into Carbon Utilization and Element Cycling Functions of Hydrothermarchaeota in Hydrothermal Sediment.</title>
        <authorList>
            <person name="Zhou Z."/>
            <person name="Liu Y."/>
            <person name="Xu W."/>
            <person name="Pan J."/>
            <person name="Luo Z.H."/>
            <person name="Li M."/>
        </authorList>
    </citation>
    <scope>NUCLEOTIDE SEQUENCE [LARGE SCALE GENOMIC DNA]</scope>
    <source>
        <strain evidence="7">SpSt-1056</strain>
    </source>
</reference>
<feature type="transmembrane region" description="Helical" evidence="6">
    <location>
        <begin position="45"/>
        <end position="64"/>
    </location>
</feature>
<evidence type="ECO:0000256" key="1">
    <source>
        <dbReference type="ARBA" id="ARBA00004651"/>
    </source>
</evidence>
<accession>A0A7C5QD05</accession>
<keyword evidence="2" id="KW-1003">Cell membrane</keyword>
<evidence type="ECO:0000256" key="6">
    <source>
        <dbReference type="SAM" id="Phobius"/>
    </source>
</evidence>
<dbReference type="PANTHER" id="PTHR30482">
    <property type="entry name" value="HIGH-AFFINITY BRANCHED-CHAIN AMINO ACID TRANSPORT SYSTEM PERMEASE"/>
    <property type="match status" value="1"/>
</dbReference>
<name>A0A7C5QD05_CALS0</name>
<feature type="transmembrane region" description="Helical" evidence="6">
    <location>
        <begin position="16"/>
        <end position="33"/>
    </location>
</feature>
<dbReference type="AlphaFoldDB" id="A0A7C5QD05"/>
<keyword evidence="4 6" id="KW-1133">Transmembrane helix</keyword>
<evidence type="ECO:0000256" key="4">
    <source>
        <dbReference type="ARBA" id="ARBA00022989"/>
    </source>
</evidence>
<sequence length="321" mass="35029">MAKHIRLVSPIRPLELTPITALTAVLIAVPFVLTTYQTSITFEILRYAILGMALNLFYGLLGYVNFGQVAFYGLGAYATAVSVIVGVPLFLAPFVGGLIVAGLAYLLSLPLLRTRGIYFAIATLGLAETIRLSFLKIPFLGGSYGLVLHTSYQLVEAYYTLLAIFASLLAVTYLILKSSIGVELRAIREDEEAAESMGVNTVKYKRLVFTLSGFYTALAGGVFAWLSTYVNPETVFQTLTTIEMYIVVLIGGAGTMLGPVVGGIIFYISKINLLVNYPELHFLMFGALLTITVRLAPRGIVGGLEQYVRMRRIAKLRGRRA</sequence>
<dbReference type="GO" id="GO:0015658">
    <property type="term" value="F:branched-chain amino acid transmembrane transporter activity"/>
    <property type="evidence" value="ECO:0007669"/>
    <property type="project" value="InterPro"/>
</dbReference>
<comment type="subcellular location">
    <subcellularLocation>
        <location evidence="1">Cell membrane</location>
        <topology evidence="1">Multi-pass membrane protein</topology>
    </subcellularLocation>
</comment>
<dbReference type="PANTHER" id="PTHR30482:SF10">
    <property type="entry name" value="HIGH-AFFINITY BRANCHED-CHAIN AMINO ACID TRANSPORT PROTEIN BRAE"/>
    <property type="match status" value="1"/>
</dbReference>